<dbReference type="VEuPathDB" id="VectorBase:AFUN020251"/>
<feature type="compositionally biased region" description="Low complexity" evidence="1">
    <location>
        <begin position="103"/>
        <end position="121"/>
    </location>
</feature>
<name>A0A4Y0BP73_ANOFN</name>
<dbReference type="VEuPathDB" id="VectorBase:AFUN2_008994"/>
<sequence>MVFASYNSASYLLPLDNDQSVSFYRNENRLFPTAIGPSAGGVAPPPGRNNSTTSASDMSITDMLTAAYHHEMQQHPHPAVGGSGGGGASGGNINAGDCPFGRVQSPAAQQQHQPHQQQQLPVQQYHSFGGTVAMCNDFQPIAYLNGSSNGYYGFVPSLAPTGGGGGGGGGEGAGHSSNNNVLPGVAVNNNRHPSVTTANVNGHLSAIDFHGNQHHISCNDAGEQNNNNNNNNNGDDAGIFHMQPFPVQQQIAQKRKKFNQSQQQQHEDEEMDTNAHLSAVGQQYPKRRKTDTDQNGGTAGFPLTPSGPFPGSNSGVSYQHQVEIHEPAIDEMECQDQPTQQHPAVTLPTHPNGFHTVDVHHPAGQHQQPTSKKEGRTVEQLHRC</sequence>
<organism evidence="2">
    <name type="scientific">Anopheles funestus</name>
    <name type="common">African malaria mosquito</name>
    <dbReference type="NCBI Taxonomy" id="62324"/>
    <lineage>
        <taxon>Eukaryota</taxon>
        <taxon>Metazoa</taxon>
        <taxon>Ecdysozoa</taxon>
        <taxon>Arthropoda</taxon>
        <taxon>Hexapoda</taxon>
        <taxon>Insecta</taxon>
        <taxon>Pterygota</taxon>
        <taxon>Neoptera</taxon>
        <taxon>Endopterygota</taxon>
        <taxon>Diptera</taxon>
        <taxon>Nematocera</taxon>
        <taxon>Culicoidea</taxon>
        <taxon>Culicidae</taxon>
        <taxon>Anophelinae</taxon>
        <taxon>Anopheles</taxon>
    </lineage>
</organism>
<dbReference type="EnsemblMetazoa" id="AFUN020251-RA">
    <property type="protein sequence ID" value="AFUN020251-PA"/>
    <property type="gene ID" value="AFUN020251"/>
</dbReference>
<evidence type="ECO:0000256" key="1">
    <source>
        <dbReference type="SAM" id="MobiDB-lite"/>
    </source>
</evidence>
<feature type="compositionally biased region" description="Gly residues" evidence="1">
    <location>
        <begin position="81"/>
        <end position="90"/>
    </location>
</feature>
<evidence type="ECO:0000313" key="2">
    <source>
        <dbReference type="EnsemblMetazoa" id="AFUN020251-PA"/>
    </source>
</evidence>
<accession>A0A4Y0BP73</accession>
<reference evidence="2" key="1">
    <citation type="submission" date="2020-05" db="UniProtKB">
        <authorList>
            <consortium name="EnsemblMetazoa"/>
        </authorList>
    </citation>
    <scope>IDENTIFICATION</scope>
    <source>
        <strain evidence="2">FUMOZ</strain>
    </source>
</reference>
<dbReference type="AlphaFoldDB" id="A0A4Y0BP73"/>
<proteinExistence type="predicted"/>
<feature type="compositionally biased region" description="Basic and acidic residues" evidence="1">
    <location>
        <begin position="371"/>
        <end position="384"/>
    </location>
</feature>
<protein>
    <submittedName>
        <fullName evidence="2">Uncharacterized protein</fullName>
    </submittedName>
</protein>
<feature type="region of interest" description="Disordered" evidence="1">
    <location>
        <begin position="358"/>
        <end position="384"/>
    </location>
</feature>
<feature type="region of interest" description="Disordered" evidence="1">
    <location>
        <begin position="215"/>
        <end position="316"/>
    </location>
</feature>
<feature type="region of interest" description="Disordered" evidence="1">
    <location>
        <begin position="74"/>
        <end position="121"/>
    </location>
</feature>